<evidence type="ECO:0000259" key="6">
    <source>
        <dbReference type="PROSITE" id="PS50222"/>
    </source>
</evidence>
<dbReference type="InterPro" id="IPR051426">
    <property type="entry name" value="Peflin/Sorcin_CaBP"/>
</dbReference>
<dbReference type="PANTHER" id="PTHR46212:SF3">
    <property type="entry name" value="GH27120P"/>
    <property type="match status" value="1"/>
</dbReference>
<dbReference type="CDD" id="cd16180">
    <property type="entry name" value="EFh_PEF_Group_I"/>
    <property type="match status" value="1"/>
</dbReference>
<dbReference type="GO" id="GO:0005737">
    <property type="term" value="C:cytoplasm"/>
    <property type="evidence" value="ECO:0007669"/>
    <property type="project" value="UniProtKB-SubCell"/>
</dbReference>
<keyword evidence="5" id="KW-0106">Calcium</keyword>
<evidence type="ECO:0000313" key="8">
    <source>
        <dbReference type="Proteomes" id="UP000719766"/>
    </source>
</evidence>
<protein>
    <recommendedName>
        <fullName evidence="6">EF-hand domain-containing protein</fullName>
    </recommendedName>
</protein>
<evidence type="ECO:0000313" key="7">
    <source>
        <dbReference type="EMBL" id="KAG1788303.1"/>
    </source>
</evidence>
<dbReference type="InterPro" id="IPR002048">
    <property type="entry name" value="EF_hand_dom"/>
</dbReference>
<dbReference type="PROSITE" id="PS00018">
    <property type="entry name" value="EF_HAND_1"/>
    <property type="match status" value="2"/>
</dbReference>
<feature type="domain" description="EF-hand" evidence="6">
    <location>
        <begin position="96"/>
        <end position="131"/>
    </location>
</feature>
<dbReference type="RefSeq" id="XP_041155556.1">
    <property type="nucleotide sequence ID" value="XM_041311860.1"/>
</dbReference>
<evidence type="ECO:0000256" key="2">
    <source>
        <dbReference type="ARBA" id="ARBA00022490"/>
    </source>
</evidence>
<dbReference type="AlphaFoldDB" id="A0A9P7DDF3"/>
<dbReference type="OrthoDB" id="186625at2759"/>
<dbReference type="SMART" id="SM00054">
    <property type="entry name" value="EFh"/>
    <property type="match status" value="4"/>
</dbReference>
<dbReference type="Gene3D" id="1.10.238.10">
    <property type="entry name" value="EF-hand"/>
    <property type="match status" value="1"/>
</dbReference>
<dbReference type="GO" id="GO:0048306">
    <property type="term" value="F:calcium-dependent protein binding"/>
    <property type="evidence" value="ECO:0007669"/>
    <property type="project" value="UniProtKB-ARBA"/>
</dbReference>
<keyword evidence="3" id="KW-0479">Metal-binding</keyword>
<dbReference type="Proteomes" id="UP000719766">
    <property type="component" value="Unassembled WGS sequence"/>
</dbReference>
<proteinExistence type="predicted"/>
<comment type="caution">
    <text evidence="7">The sequence shown here is derived from an EMBL/GenBank/DDBJ whole genome shotgun (WGS) entry which is preliminary data.</text>
</comment>
<keyword evidence="4" id="KW-0677">Repeat</keyword>
<dbReference type="PANTHER" id="PTHR46212">
    <property type="entry name" value="PEFLIN"/>
    <property type="match status" value="1"/>
</dbReference>
<accession>A0A9P7DDF3</accession>
<evidence type="ECO:0000256" key="1">
    <source>
        <dbReference type="ARBA" id="ARBA00004496"/>
    </source>
</evidence>
<sequence length="203" mass="22626">MAYQNSQYGGYGGPGGFSSGMAQAGPPPGADPQLWTWFAAVDTDRSGAISAIELERALINGDWTPFDLDTVKLLMGMFDVDRSGTIGFNEFCGLWKYIKDWQNVFRHFDRDRSGTIDRNELRDALSRFGYNLSPPLIKLIQVKYASTVASHYGPTPGITFDRFVRACVVIKQLSGAFQNLDTDNDGWVQISYDQFMQTVLSLP</sequence>
<gene>
    <name evidence="7" type="ORF">HD556DRAFT_861193</name>
</gene>
<dbReference type="InterPro" id="IPR018247">
    <property type="entry name" value="EF_Hand_1_Ca_BS"/>
</dbReference>
<evidence type="ECO:0000256" key="3">
    <source>
        <dbReference type="ARBA" id="ARBA00022723"/>
    </source>
</evidence>
<dbReference type="GeneID" id="64605624"/>
<dbReference type="SUPFAM" id="SSF47473">
    <property type="entry name" value="EF-hand"/>
    <property type="match status" value="1"/>
</dbReference>
<dbReference type="GO" id="GO:0005509">
    <property type="term" value="F:calcium ion binding"/>
    <property type="evidence" value="ECO:0007669"/>
    <property type="project" value="InterPro"/>
</dbReference>
<organism evidence="7 8">
    <name type="scientific">Suillus plorans</name>
    <dbReference type="NCBI Taxonomy" id="116603"/>
    <lineage>
        <taxon>Eukaryota</taxon>
        <taxon>Fungi</taxon>
        <taxon>Dikarya</taxon>
        <taxon>Basidiomycota</taxon>
        <taxon>Agaricomycotina</taxon>
        <taxon>Agaricomycetes</taxon>
        <taxon>Agaricomycetidae</taxon>
        <taxon>Boletales</taxon>
        <taxon>Suillineae</taxon>
        <taxon>Suillaceae</taxon>
        <taxon>Suillus</taxon>
    </lineage>
</organism>
<reference evidence="7" key="1">
    <citation type="journal article" date="2020" name="New Phytol.">
        <title>Comparative genomics reveals dynamic genome evolution in host specialist ectomycorrhizal fungi.</title>
        <authorList>
            <person name="Lofgren L.A."/>
            <person name="Nguyen N.H."/>
            <person name="Vilgalys R."/>
            <person name="Ruytinx J."/>
            <person name="Liao H.L."/>
            <person name="Branco S."/>
            <person name="Kuo A."/>
            <person name="LaButti K."/>
            <person name="Lipzen A."/>
            <person name="Andreopoulos W."/>
            <person name="Pangilinan J."/>
            <person name="Riley R."/>
            <person name="Hundley H."/>
            <person name="Na H."/>
            <person name="Barry K."/>
            <person name="Grigoriev I.V."/>
            <person name="Stajich J.E."/>
            <person name="Kennedy P.G."/>
        </authorList>
    </citation>
    <scope>NUCLEOTIDE SEQUENCE</scope>
    <source>
        <strain evidence="7">S12</strain>
    </source>
</reference>
<evidence type="ECO:0000256" key="5">
    <source>
        <dbReference type="ARBA" id="ARBA00022837"/>
    </source>
</evidence>
<dbReference type="Pfam" id="PF13499">
    <property type="entry name" value="EF-hand_7"/>
    <property type="match status" value="2"/>
</dbReference>
<feature type="domain" description="EF-hand" evidence="6">
    <location>
        <begin position="168"/>
        <end position="203"/>
    </location>
</feature>
<keyword evidence="8" id="KW-1185">Reference proteome</keyword>
<name>A0A9P7DDF3_9AGAM</name>
<keyword evidence="2" id="KW-0963">Cytoplasm</keyword>
<evidence type="ECO:0000256" key="4">
    <source>
        <dbReference type="ARBA" id="ARBA00022737"/>
    </source>
</evidence>
<comment type="subcellular location">
    <subcellularLocation>
        <location evidence="1">Cytoplasm</location>
    </subcellularLocation>
</comment>
<dbReference type="InterPro" id="IPR011992">
    <property type="entry name" value="EF-hand-dom_pair"/>
</dbReference>
<feature type="domain" description="EF-hand" evidence="6">
    <location>
        <begin position="29"/>
        <end position="64"/>
    </location>
</feature>
<dbReference type="PROSITE" id="PS50222">
    <property type="entry name" value="EF_HAND_2"/>
    <property type="match status" value="3"/>
</dbReference>
<dbReference type="EMBL" id="JABBWE010000069">
    <property type="protein sequence ID" value="KAG1788303.1"/>
    <property type="molecule type" value="Genomic_DNA"/>
</dbReference>